<accession>A0ABT3CZ87</accession>
<dbReference type="RefSeq" id="WP_264139757.1">
    <property type="nucleotide sequence ID" value="NZ_JAOYOD010000001.1"/>
</dbReference>
<dbReference type="PANTHER" id="PTHR41260:SF1">
    <property type="entry name" value="PROTEIN ECSC"/>
    <property type="match status" value="1"/>
</dbReference>
<name>A0ABT3CZ87_9BACT</name>
<organism evidence="1 2">
    <name type="scientific">Reichenbachiella ulvae</name>
    <dbReference type="NCBI Taxonomy" id="2980104"/>
    <lineage>
        <taxon>Bacteria</taxon>
        <taxon>Pseudomonadati</taxon>
        <taxon>Bacteroidota</taxon>
        <taxon>Cytophagia</taxon>
        <taxon>Cytophagales</taxon>
        <taxon>Reichenbachiellaceae</taxon>
        <taxon>Reichenbachiella</taxon>
    </lineage>
</organism>
<protein>
    <submittedName>
        <fullName evidence="1">EcsC family protein</fullName>
    </submittedName>
</protein>
<keyword evidence="2" id="KW-1185">Reference proteome</keyword>
<reference evidence="1 2" key="1">
    <citation type="submission" date="2022-10" db="EMBL/GenBank/DDBJ databases">
        <title>Comparative genomics and taxonomic characterization of three novel marine species of genus Reichenbachiella exhibiting antioxidant and polysaccharide degradation activities.</title>
        <authorList>
            <person name="Muhammad N."/>
            <person name="Lee Y.-J."/>
            <person name="Ko J."/>
            <person name="Kim S.-G."/>
        </authorList>
    </citation>
    <scope>NUCLEOTIDE SEQUENCE [LARGE SCALE GENOMIC DNA]</scope>
    <source>
        <strain evidence="1 2">ABR2-5</strain>
    </source>
</reference>
<evidence type="ECO:0000313" key="1">
    <source>
        <dbReference type="EMBL" id="MCV9388868.1"/>
    </source>
</evidence>
<gene>
    <name evidence="1" type="ORF">N7U62_19480</name>
</gene>
<dbReference type="PANTHER" id="PTHR41260">
    <property type="entry name" value="PROTEIN ECSC"/>
    <property type="match status" value="1"/>
</dbReference>
<dbReference type="Proteomes" id="UP001300692">
    <property type="component" value="Unassembled WGS sequence"/>
</dbReference>
<dbReference type="InterPro" id="IPR024787">
    <property type="entry name" value="EcsC"/>
</dbReference>
<dbReference type="EMBL" id="JAOYOD010000001">
    <property type="protein sequence ID" value="MCV9388868.1"/>
    <property type="molecule type" value="Genomic_DNA"/>
</dbReference>
<evidence type="ECO:0000313" key="2">
    <source>
        <dbReference type="Proteomes" id="UP001300692"/>
    </source>
</evidence>
<sequence>MNPYEEKITKELSEWQSSMQRSPVGASDKIKSLQHRFNKIIPQKVHDIITRAIKELTRAVLFGADFTTTRVRGPVNLYEAEDHIKERINFYTSSATAEGAITGFGGILSGMADFPIWLSIKMKMLFEIANNYGFDTSDYKERVYLLYVFQLAFSSQRRRIELFHLVSNWEQHQHELPKDINEFDWYTFQQEYRDHLDVAKLLQLIPGIGAVVGAYVNHKLTNRLGKTAMNAYRMRLILQTPKLDKHDGED</sequence>
<comment type="caution">
    <text evidence="1">The sequence shown here is derived from an EMBL/GenBank/DDBJ whole genome shotgun (WGS) entry which is preliminary data.</text>
</comment>
<proteinExistence type="predicted"/>
<dbReference type="Pfam" id="PF12787">
    <property type="entry name" value="EcsC"/>
    <property type="match status" value="1"/>
</dbReference>